<feature type="domain" description="DNA replication factor Cdt1 C-terminal" evidence="1">
    <location>
        <begin position="464"/>
        <end position="553"/>
    </location>
</feature>
<accession>A0A8J2T9S9</accession>
<evidence type="ECO:0000313" key="2">
    <source>
        <dbReference type="EMBL" id="CDF90955.1"/>
    </source>
</evidence>
<dbReference type="EMBL" id="HG316462">
    <property type="protein sequence ID" value="CDF90955.1"/>
    <property type="molecule type" value="Genomic_DNA"/>
</dbReference>
<proteinExistence type="predicted"/>
<evidence type="ECO:0000259" key="1">
    <source>
        <dbReference type="Pfam" id="PF16679"/>
    </source>
</evidence>
<dbReference type="Pfam" id="PF16679">
    <property type="entry name" value="CDT1_C"/>
    <property type="match status" value="1"/>
</dbReference>
<dbReference type="Proteomes" id="UP000019375">
    <property type="component" value="Unassembled WGS sequence"/>
</dbReference>
<name>A0A8J2T9S9_ZYGB2</name>
<evidence type="ECO:0000313" key="3">
    <source>
        <dbReference type="Proteomes" id="UP000019375"/>
    </source>
</evidence>
<dbReference type="AlphaFoldDB" id="A0A8J2T9S9"/>
<reference evidence="3" key="1">
    <citation type="journal article" date="2013" name="Genome Announc.">
        <title>Genome sequence of the food spoilage yeast Zygosaccharomyces bailii CLIB 213(T).</title>
        <authorList>
            <person name="Galeote V."/>
            <person name="Bigey F."/>
            <person name="Devillers H."/>
            <person name="Neuveglise C."/>
            <person name="Dequin S."/>
        </authorList>
    </citation>
    <scope>NUCLEOTIDE SEQUENCE [LARGE SCALE GENOMIC DNA]</scope>
    <source>
        <strain evidence="3">CLIB 213 / ATCC 58445 / CBS 680 / CCRC 21525 / NBRC 1098 / NCYC 1416 / NRRL Y-2227</strain>
    </source>
</reference>
<protein>
    <submittedName>
        <fullName evidence="2">ZYBA0S09-01530g1_1</fullName>
    </submittedName>
</protein>
<organism evidence="2 3">
    <name type="scientific">Zygosaccharomyces bailii (strain CLIB 213 / ATCC 58445 / CBS 680 / BCRC 21525 / NBRC 1098 / NCYC 1416 / NRRL Y-2227)</name>
    <dbReference type="NCBI Taxonomy" id="1333698"/>
    <lineage>
        <taxon>Eukaryota</taxon>
        <taxon>Fungi</taxon>
        <taxon>Dikarya</taxon>
        <taxon>Ascomycota</taxon>
        <taxon>Saccharomycotina</taxon>
        <taxon>Saccharomycetes</taxon>
        <taxon>Saccharomycetales</taxon>
        <taxon>Saccharomycetaceae</taxon>
        <taxon>Zygosaccharomyces</taxon>
    </lineage>
</organism>
<sequence length="592" mass="67819">MSSSSKIPVLDLNQISDEQELLPVVKSILLNNDTFLLKNYANIDQLDEILRSLDHNDFPDLKQGFDPNFTGAYSLEENLILEQYITNTDDQWQFSRQCLNPSLQNLYSRLWKIGLFFAQLCIKSVVPEGDRCPLSETEYFTKLTRYFHRDDSLQELPNGEAFEYPLSQDFISHMPVGIITVFPKATNIKCKPSTVSSDDNVWISINQPDCLLLHTGSFLAEMSNGIHTTSPLQICPQNSLVHLTIGPSLNTIINSKEGSLAKTLLQQQLEEFPQLALKFYPREAAQLKLRKAIQFYKALFSTCETVLSLYVMSRSLRASVELHSLLPQLSNMMKRKITQDSFLKMSSLWPGCYTIESNSRGELTVAMPKQNPLSMLTNKSRRLEYAEKADAWLQHSLESQTLITDVPAVKLSKRRGSEETTENTAFKQKLTSRATPQDKTSRKYLSNPKEKFMNEEKKTDSQFNLLERLRERERRSAALLSQKQRQYQQFLTVKMKQVFDILYSLPWKRPYTGTYLSGLIVDSLQDSNNPIGFLEAEEILDKLQRLLSQEISVQIVDGGLRVYRWSNLNKDELSAKIEATSREQTNNVVTSL</sequence>
<dbReference type="InterPro" id="IPR032054">
    <property type="entry name" value="Cdt1_C"/>
</dbReference>
<dbReference type="OrthoDB" id="4058916at2759"/>
<gene>
    <name evidence="2" type="ORF">BN860_01530g</name>
</gene>
<keyword evidence="3" id="KW-1185">Reference proteome</keyword>